<sequence>MLRLLASAGTRRAVNSLAGPARLPAASVLRAHPTTYSTEAPLSTPKTAPTATTPNGFKVTSEVPPPSDIGNGTGEAGTDWSKSYQGLSQEAFPKEIADILMAPIDPMDIEMKPDGLIYLPEIKYRRILNRAFGPGGWGLAPRSETNVGPKVVSREYALVCLGRLVAIARGEQEYFDPTGIPTATESVKSNALMRCCKDLGIASELWDPRFIRQFKSKYCVEVFAEHIPTKKKTKMPLPLEPALEFQVDTSTTEIFFPPDNTSIPRGQHRSKSFQDSRNPSALMHRLINARNDGTHLSISRVEYMQRRIKPFHEFVVVVFRRGGSGGFGHRDSSEGPQRRENFAVLERNLSDTFVERSTPFSWKKRFAEDIMHVSCTGDYRDLEELMPGGWIKLAELQVDGAEHTDRFTMGQLAVLTAVLQSRVPYYRLCDSQCYYYARMIWQVVNMAVGSNVQVAGGQRRQNVFGRMMDRMKAEVIRGAPEVKSAFEERWDDFVEEVARHREEHQRYYRNAIADAARARTMRDEAVIQRDEAIALMKSLEDEKARLAEQLNQSQSVWGQG</sequence>
<dbReference type="GO" id="GO:0000725">
    <property type="term" value="P:recombinational repair"/>
    <property type="evidence" value="ECO:0007669"/>
    <property type="project" value="TreeGrafter"/>
</dbReference>
<accession>A0A8H5GU78</accession>
<feature type="region of interest" description="Disordered" evidence="11">
    <location>
        <begin position="256"/>
        <end position="275"/>
    </location>
</feature>
<keyword evidence="5" id="KW-0809">Transit peptide</keyword>
<comment type="subcellular location">
    <subcellularLocation>
        <location evidence="1">Mitochondrion matrix</location>
        <location evidence="1">Mitochondrion nucleoid</location>
    </subcellularLocation>
</comment>
<keyword evidence="9" id="KW-1135">Mitochondrion nucleoid</keyword>
<evidence type="ECO:0000256" key="6">
    <source>
        <dbReference type="ARBA" id="ARBA00023125"/>
    </source>
</evidence>
<organism evidence="12 13">
    <name type="scientific">Tetrapyrgos nigripes</name>
    <dbReference type="NCBI Taxonomy" id="182062"/>
    <lineage>
        <taxon>Eukaryota</taxon>
        <taxon>Fungi</taxon>
        <taxon>Dikarya</taxon>
        <taxon>Basidiomycota</taxon>
        <taxon>Agaricomycotina</taxon>
        <taxon>Agaricomycetes</taxon>
        <taxon>Agaricomycetidae</taxon>
        <taxon>Agaricales</taxon>
        <taxon>Marasmiineae</taxon>
        <taxon>Marasmiaceae</taxon>
        <taxon>Tetrapyrgos</taxon>
    </lineage>
</organism>
<dbReference type="InterPro" id="IPR009446">
    <property type="entry name" value="Mgm101"/>
</dbReference>
<dbReference type="GO" id="GO:0000262">
    <property type="term" value="C:mitochondrial chromosome"/>
    <property type="evidence" value="ECO:0007669"/>
    <property type="project" value="InterPro"/>
</dbReference>
<evidence type="ECO:0000256" key="2">
    <source>
        <dbReference type="ARBA" id="ARBA00007053"/>
    </source>
</evidence>
<keyword evidence="13" id="KW-1185">Reference proteome</keyword>
<dbReference type="Proteomes" id="UP000559256">
    <property type="component" value="Unassembled WGS sequence"/>
</dbReference>
<comment type="similarity">
    <text evidence="2">Belongs to the MGM101 family.</text>
</comment>
<name>A0A8H5GU78_9AGAR</name>
<feature type="region of interest" description="Disordered" evidence="11">
    <location>
        <begin position="36"/>
        <end position="81"/>
    </location>
</feature>
<feature type="compositionally biased region" description="Low complexity" evidence="11">
    <location>
        <begin position="40"/>
        <end position="54"/>
    </location>
</feature>
<keyword evidence="7" id="KW-0496">Mitochondrion</keyword>
<comment type="caution">
    <text evidence="12">The sequence shown here is derived from an EMBL/GenBank/DDBJ whole genome shotgun (WGS) entry which is preliminary data.</text>
</comment>
<proteinExistence type="inferred from homology"/>
<evidence type="ECO:0000256" key="3">
    <source>
        <dbReference type="ARBA" id="ARBA00013628"/>
    </source>
</evidence>
<keyword evidence="4" id="KW-0227">DNA damage</keyword>
<dbReference type="GO" id="GO:0003697">
    <property type="term" value="F:single-stranded DNA binding"/>
    <property type="evidence" value="ECO:0007669"/>
    <property type="project" value="InterPro"/>
</dbReference>
<keyword evidence="8" id="KW-0234">DNA repair</keyword>
<dbReference type="OrthoDB" id="17164at2759"/>
<dbReference type="Pfam" id="PF06420">
    <property type="entry name" value="Mgm101p"/>
    <property type="match status" value="1"/>
</dbReference>
<keyword evidence="6" id="KW-0238">DNA-binding</keyword>
<evidence type="ECO:0000256" key="11">
    <source>
        <dbReference type="SAM" id="MobiDB-lite"/>
    </source>
</evidence>
<evidence type="ECO:0000313" key="12">
    <source>
        <dbReference type="EMBL" id="KAF5371158.1"/>
    </source>
</evidence>
<evidence type="ECO:0000256" key="10">
    <source>
        <dbReference type="SAM" id="Coils"/>
    </source>
</evidence>
<evidence type="ECO:0000313" key="13">
    <source>
        <dbReference type="Proteomes" id="UP000559256"/>
    </source>
</evidence>
<evidence type="ECO:0000256" key="5">
    <source>
        <dbReference type="ARBA" id="ARBA00022946"/>
    </source>
</evidence>
<feature type="coiled-coil region" evidence="10">
    <location>
        <begin position="522"/>
        <end position="556"/>
    </location>
</feature>
<keyword evidence="10" id="KW-0175">Coiled coil</keyword>
<evidence type="ECO:0000256" key="7">
    <source>
        <dbReference type="ARBA" id="ARBA00023128"/>
    </source>
</evidence>
<evidence type="ECO:0000256" key="8">
    <source>
        <dbReference type="ARBA" id="ARBA00023204"/>
    </source>
</evidence>
<dbReference type="PANTHER" id="PTHR31404">
    <property type="entry name" value="MITOCHONDRIAL GENOME MAINTENANCE PROTEIN MGM101"/>
    <property type="match status" value="1"/>
</dbReference>
<evidence type="ECO:0000256" key="9">
    <source>
        <dbReference type="ARBA" id="ARBA00023271"/>
    </source>
</evidence>
<gene>
    <name evidence="12" type="ORF">D9758_004136</name>
</gene>
<protein>
    <recommendedName>
        <fullName evidence="3">Mitochondrial genome maintenance protein MGM101</fullName>
    </recommendedName>
</protein>
<dbReference type="GO" id="GO:0036297">
    <property type="term" value="P:interstrand cross-link repair"/>
    <property type="evidence" value="ECO:0007669"/>
    <property type="project" value="TreeGrafter"/>
</dbReference>
<dbReference type="AlphaFoldDB" id="A0A8H5GU78"/>
<dbReference type="EMBL" id="JAACJM010000009">
    <property type="protein sequence ID" value="KAF5371158.1"/>
    <property type="molecule type" value="Genomic_DNA"/>
</dbReference>
<evidence type="ECO:0000256" key="1">
    <source>
        <dbReference type="ARBA" id="ARBA00004436"/>
    </source>
</evidence>
<reference evidence="12 13" key="1">
    <citation type="journal article" date="2020" name="ISME J.">
        <title>Uncovering the hidden diversity of litter-decomposition mechanisms in mushroom-forming fungi.</title>
        <authorList>
            <person name="Floudas D."/>
            <person name="Bentzer J."/>
            <person name="Ahren D."/>
            <person name="Johansson T."/>
            <person name="Persson P."/>
            <person name="Tunlid A."/>
        </authorList>
    </citation>
    <scope>NUCLEOTIDE SEQUENCE [LARGE SCALE GENOMIC DNA]</scope>
    <source>
        <strain evidence="12 13">CBS 291.85</strain>
    </source>
</reference>
<evidence type="ECO:0000256" key="4">
    <source>
        <dbReference type="ARBA" id="ARBA00022763"/>
    </source>
</evidence>
<dbReference type="PANTHER" id="PTHR31404:SF0">
    <property type="entry name" value="MITOCHONDRIAL GENOME MAINTENANCE PROTEIN MGM101"/>
    <property type="match status" value="1"/>
</dbReference>